<reference evidence="2 3" key="1">
    <citation type="journal article" date="2018" name="Proc. Natl. Acad. Sci. U.S.A.">
        <title>Draft genome sequence of Camellia sinensis var. sinensis provides insights into the evolution of the tea genome and tea quality.</title>
        <authorList>
            <person name="Wei C."/>
            <person name="Yang H."/>
            <person name="Wang S."/>
            <person name="Zhao J."/>
            <person name="Liu C."/>
            <person name="Gao L."/>
            <person name="Xia E."/>
            <person name="Lu Y."/>
            <person name="Tai Y."/>
            <person name="She G."/>
            <person name="Sun J."/>
            <person name="Cao H."/>
            <person name="Tong W."/>
            <person name="Gao Q."/>
            <person name="Li Y."/>
            <person name="Deng W."/>
            <person name="Jiang X."/>
            <person name="Wang W."/>
            <person name="Chen Q."/>
            <person name="Zhang S."/>
            <person name="Li H."/>
            <person name="Wu J."/>
            <person name="Wang P."/>
            <person name="Li P."/>
            <person name="Shi C."/>
            <person name="Zheng F."/>
            <person name="Jian J."/>
            <person name="Huang B."/>
            <person name="Shan D."/>
            <person name="Shi M."/>
            <person name="Fang C."/>
            <person name="Yue Y."/>
            <person name="Li F."/>
            <person name="Li D."/>
            <person name="Wei S."/>
            <person name="Han B."/>
            <person name="Jiang C."/>
            <person name="Yin Y."/>
            <person name="Xia T."/>
            <person name="Zhang Z."/>
            <person name="Bennetzen J.L."/>
            <person name="Zhao S."/>
            <person name="Wan X."/>
        </authorList>
    </citation>
    <scope>NUCLEOTIDE SEQUENCE [LARGE SCALE GENOMIC DNA]</scope>
    <source>
        <strain evidence="3">cv. Shuchazao</strain>
        <tissue evidence="2">Leaf</tissue>
    </source>
</reference>
<evidence type="ECO:0008006" key="4">
    <source>
        <dbReference type="Google" id="ProtNLM"/>
    </source>
</evidence>
<dbReference type="EMBL" id="SDRB02012240">
    <property type="protein sequence ID" value="THF98302.1"/>
    <property type="molecule type" value="Genomic_DNA"/>
</dbReference>
<gene>
    <name evidence="2" type="ORF">TEA_004877</name>
</gene>
<evidence type="ECO:0000313" key="3">
    <source>
        <dbReference type="Proteomes" id="UP000306102"/>
    </source>
</evidence>
<organism evidence="2 3">
    <name type="scientific">Camellia sinensis var. sinensis</name>
    <name type="common">China tea</name>
    <dbReference type="NCBI Taxonomy" id="542762"/>
    <lineage>
        <taxon>Eukaryota</taxon>
        <taxon>Viridiplantae</taxon>
        <taxon>Streptophyta</taxon>
        <taxon>Embryophyta</taxon>
        <taxon>Tracheophyta</taxon>
        <taxon>Spermatophyta</taxon>
        <taxon>Magnoliopsida</taxon>
        <taxon>eudicotyledons</taxon>
        <taxon>Gunneridae</taxon>
        <taxon>Pentapetalae</taxon>
        <taxon>asterids</taxon>
        <taxon>Ericales</taxon>
        <taxon>Theaceae</taxon>
        <taxon>Camellia</taxon>
    </lineage>
</organism>
<dbReference type="PANTHER" id="PTHR31579:SF1">
    <property type="entry name" value="OS03G0796600 PROTEIN"/>
    <property type="match status" value="1"/>
</dbReference>
<comment type="caution">
    <text evidence="2">The sequence shown here is derived from an EMBL/GenBank/DDBJ whole genome shotgun (WGS) entry which is preliminary data.</text>
</comment>
<dbReference type="InterPro" id="IPR006502">
    <property type="entry name" value="PDDEXK-like"/>
</dbReference>
<feature type="region of interest" description="Disordered" evidence="1">
    <location>
        <begin position="366"/>
        <end position="405"/>
    </location>
</feature>
<evidence type="ECO:0000256" key="1">
    <source>
        <dbReference type="SAM" id="MobiDB-lite"/>
    </source>
</evidence>
<proteinExistence type="predicted"/>
<dbReference type="Pfam" id="PF04720">
    <property type="entry name" value="PDDEXK_6"/>
    <property type="match status" value="2"/>
</dbReference>
<dbReference type="AlphaFoldDB" id="A0A4S4D799"/>
<dbReference type="STRING" id="542762.A0A4S4D799"/>
<keyword evidence="3" id="KW-1185">Reference proteome</keyword>
<sequence>MPPMKIQPLDSQAFRESIRNDSAKPVLKSRLKRLFDRQFPSVLRISSAEKPPVGEPQYGEDVGGAEFEPNSVCLAKMVQNFIEETNEKQSSAKCGRNRCNCFNGNNDSSDDEFDISSGFGDSIPPASSADSFDNLKSLIQCATVSERNLLADASTILDKNKACKLKDDLKKIVTDGLLLLGYDSSICKSRWEKSPSYPAGNPSLSLSLSHIYIYLYTPIYLHVCISFRSSSDSMIDYTGEYEYIDVIVEAERVLIDIDFRSEFEIARSTGSYKAILQSLPHIFVGRADRLHQIVSILSEAARQSLKKKGMHIPPWRKAEYMIAKWLSPHTRTTTAPPPVAAVEETHSPPPFQSDCGEFELIFGDKTASEEETESPPPPPPEKNSGEGEKLPVVASTWQPPAIKPKRCEGGVKVVTGLASLLREKS</sequence>
<protein>
    <recommendedName>
        <fullName evidence="4">DUF506 domain-containing protein</fullName>
    </recommendedName>
</protein>
<dbReference type="Proteomes" id="UP000306102">
    <property type="component" value="Unassembled WGS sequence"/>
</dbReference>
<dbReference type="NCBIfam" id="TIGR01615">
    <property type="entry name" value="A_thal_3542"/>
    <property type="match status" value="1"/>
</dbReference>
<accession>A0A4S4D799</accession>
<evidence type="ECO:0000313" key="2">
    <source>
        <dbReference type="EMBL" id="THF98302.1"/>
    </source>
</evidence>
<dbReference type="PANTHER" id="PTHR31579">
    <property type="entry name" value="OS03G0796600 PROTEIN"/>
    <property type="match status" value="1"/>
</dbReference>
<name>A0A4S4D799_CAMSN</name>